<name>A0A6A6RYB1_9PLEO</name>
<evidence type="ECO:0000313" key="1">
    <source>
        <dbReference type="EMBL" id="KAF2639413.1"/>
    </source>
</evidence>
<accession>A0A6A6RYB1</accession>
<sequence>MSKEPDPFIDKFTFHYYIPCISNDYVDFYTTDEWVAYTQCEPDEEETEAFLLEDIELPLISEEAFQYYPDSTTSVGEEPWKEEFGDGEEEWVLGREATRVKLVKKKKNHEFWLERQGLKLLRMLNLK</sequence>
<dbReference type="Proteomes" id="UP000799753">
    <property type="component" value="Unassembled WGS sequence"/>
</dbReference>
<keyword evidence="2" id="KW-1185">Reference proteome</keyword>
<organism evidence="1 2">
    <name type="scientific">Massarina eburnea CBS 473.64</name>
    <dbReference type="NCBI Taxonomy" id="1395130"/>
    <lineage>
        <taxon>Eukaryota</taxon>
        <taxon>Fungi</taxon>
        <taxon>Dikarya</taxon>
        <taxon>Ascomycota</taxon>
        <taxon>Pezizomycotina</taxon>
        <taxon>Dothideomycetes</taxon>
        <taxon>Pleosporomycetidae</taxon>
        <taxon>Pleosporales</taxon>
        <taxon>Massarineae</taxon>
        <taxon>Massarinaceae</taxon>
        <taxon>Massarina</taxon>
    </lineage>
</organism>
<dbReference type="EMBL" id="MU006787">
    <property type="protein sequence ID" value="KAF2639413.1"/>
    <property type="molecule type" value="Genomic_DNA"/>
</dbReference>
<dbReference type="AlphaFoldDB" id="A0A6A6RYB1"/>
<evidence type="ECO:0000313" key="2">
    <source>
        <dbReference type="Proteomes" id="UP000799753"/>
    </source>
</evidence>
<proteinExistence type="predicted"/>
<dbReference type="OrthoDB" id="3801346at2759"/>
<reference evidence="1" key="1">
    <citation type="journal article" date="2020" name="Stud. Mycol.">
        <title>101 Dothideomycetes genomes: a test case for predicting lifestyles and emergence of pathogens.</title>
        <authorList>
            <person name="Haridas S."/>
            <person name="Albert R."/>
            <person name="Binder M."/>
            <person name="Bloem J."/>
            <person name="Labutti K."/>
            <person name="Salamov A."/>
            <person name="Andreopoulos B."/>
            <person name="Baker S."/>
            <person name="Barry K."/>
            <person name="Bills G."/>
            <person name="Bluhm B."/>
            <person name="Cannon C."/>
            <person name="Castanera R."/>
            <person name="Culley D."/>
            <person name="Daum C."/>
            <person name="Ezra D."/>
            <person name="Gonzalez J."/>
            <person name="Henrissat B."/>
            <person name="Kuo A."/>
            <person name="Liang C."/>
            <person name="Lipzen A."/>
            <person name="Lutzoni F."/>
            <person name="Magnuson J."/>
            <person name="Mondo S."/>
            <person name="Nolan M."/>
            <person name="Ohm R."/>
            <person name="Pangilinan J."/>
            <person name="Park H.-J."/>
            <person name="Ramirez L."/>
            <person name="Alfaro M."/>
            <person name="Sun H."/>
            <person name="Tritt A."/>
            <person name="Yoshinaga Y."/>
            <person name="Zwiers L.-H."/>
            <person name="Turgeon B."/>
            <person name="Goodwin S."/>
            <person name="Spatafora J."/>
            <person name="Crous P."/>
            <person name="Grigoriev I."/>
        </authorList>
    </citation>
    <scope>NUCLEOTIDE SEQUENCE</scope>
    <source>
        <strain evidence="1">CBS 473.64</strain>
    </source>
</reference>
<gene>
    <name evidence="1" type="ORF">P280DRAFT_519598</name>
</gene>
<protein>
    <submittedName>
        <fullName evidence="1">Uncharacterized protein</fullName>
    </submittedName>
</protein>